<accession>X1DDQ1</accession>
<proteinExistence type="predicted"/>
<dbReference type="EMBL" id="BART01020970">
    <property type="protein sequence ID" value="GAG94526.1"/>
    <property type="molecule type" value="Genomic_DNA"/>
</dbReference>
<evidence type="ECO:0000259" key="1">
    <source>
        <dbReference type="Pfam" id="PF13524"/>
    </source>
</evidence>
<organism evidence="2">
    <name type="scientific">marine sediment metagenome</name>
    <dbReference type="NCBI Taxonomy" id="412755"/>
    <lineage>
        <taxon>unclassified sequences</taxon>
        <taxon>metagenomes</taxon>
        <taxon>ecological metagenomes</taxon>
    </lineage>
</organism>
<comment type="caution">
    <text evidence="2">The sequence shown here is derived from an EMBL/GenBank/DDBJ whole genome shotgun (WGS) entry which is preliminary data.</text>
</comment>
<dbReference type="InterPro" id="IPR055259">
    <property type="entry name" value="YkvP/CgeB_Glyco_trans-like"/>
</dbReference>
<protein>
    <recommendedName>
        <fullName evidence="1">Spore protein YkvP/CgeB glycosyl transferase-like domain-containing protein</fullName>
    </recommendedName>
</protein>
<dbReference type="AlphaFoldDB" id="X1DDQ1"/>
<gene>
    <name evidence="2" type="ORF">S01H4_38819</name>
</gene>
<reference evidence="2" key="1">
    <citation type="journal article" date="2014" name="Front. Microbiol.">
        <title>High frequency of phylogenetically diverse reductive dehalogenase-homologous genes in deep subseafloor sedimentary metagenomes.</title>
        <authorList>
            <person name="Kawai M."/>
            <person name="Futagami T."/>
            <person name="Toyoda A."/>
            <person name="Takaki Y."/>
            <person name="Nishi S."/>
            <person name="Hori S."/>
            <person name="Arai W."/>
            <person name="Tsubouchi T."/>
            <person name="Morono Y."/>
            <person name="Uchiyama I."/>
            <person name="Ito T."/>
            <person name="Fujiyama A."/>
            <person name="Inagaki F."/>
            <person name="Takami H."/>
        </authorList>
    </citation>
    <scope>NUCLEOTIDE SEQUENCE</scope>
    <source>
        <strain evidence="2">Expedition CK06-06</strain>
    </source>
</reference>
<feature type="domain" description="Spore protein YkvP/CgeB glycosyl transferase-like" evidence="1">
    <location>
        <begin position="23"/>
        <end position="133"/>
    </location>
</feature>
<evidence type="ECO:0000313" key="2">
    <source>
        <dbReference type="EMBL" id="GAG94526.1"/>
    </source>
</evidence>
<dbReference type="Pfam" id="PF13524">
    <property type="entry name" value="Glyco_trans_1_2"/>
    <property type="match status" value="1"/>
</dbReference>
<sequence>MGWKLFKRGKPPDITSIKLWDPHPKYVAGKSYAHALRSGRVTIFGSSIFRYPTKKWFQSLGSGTCVLADAPLNSDRLGLKDGENYIEINKENWEEKLKWILGNEDERLRIAKNGLRLAREKHTHEVRVKELLNILEAYS</sequence>
<name>X1DDQ1_9ZZZZ</name>